<comment type="catalytic activity">
    <reaction evidence="6 8">
        <text>(sulfur carrier)-H + L-cysteine = (sulfur carrier)-SH + L-alanine</text>
        <dbReference type="Rhea" id="RHEA:43892"/>
        <dbReference type="Rhea" id="RHEA-COMP:14737"/>
        <dbReference type="Rhea" id="RHEA-COMP:14739"/>
        <dbReference type="ChEBI" id="CHEBI:29917"/>
        <dbReference type="ChEBI" id="CHEBI:35235"/>
        <dbReference type="ChEBI" id="CHEBI:57972"/>
        <dbReference type="ChEBI" id="CHEBI:64428"/>
        <dbReference type="EC" id="2.8.1.7"/>
    </reaction>
</comment>
<dbReference type="InterPro" id="IPR015421">
    <property type="entry name" value="PyrdxlP-dep_Trfase_major"/>
</dbReference>
<dbReference type="Gene3D" id="3.90.1150.10">
    <property type="entry name" value="Aspartate Aminotransferase, domain 1"/>
    <property type="match status" value="1"/>
</dbReference>
<dbReference type="GO" id="GO:0006534">
    <property type="term" value="P:cysteine metabolic process"/>
    <property type="evidence" value="ECO:0007669"/>
    <property type="project" value="UniProtKB-UniRule"/>
</dbReference>
<feature type="domain" description="Aminotransferase class V" evidence="9">
    <location>
        <begin position="25"/>
        <end position="396"/>
    </location>
</feature>
<evidence type="ECO:0000256" key="5">
    <source>
        <dbReference type="ARBA" id="ARBA00022898"/>
    </source>
</evidence>
<dbReference type="InterPro" id="IPR016454">
    <property type="entry name" value="Cysteine_dSase"/>
</dbReference>
<accession>A0A0F3RRV1</accession>
<proteinExistence type="inferred from homology"/>
<evidence type="ECO:0000256" key="3">
    <source>
        <dbReference type="ARBA" id="ARBA00012239"/>
    </source>
</evidence>
<comment type="caution">
    <text evidence="10">The sequence shown here is derived from an EMBL/GenBank/DDBJ whole genome shotgun (WGS) entry which is preliminary data.</text>
</comment>
<evidence type="ECO:0000256" key="4">
    <source>
        <dbReference type="ARBA" id="ARBA00022679"/>
    </source>
</evidence>
<dbReference type="InterPro" id="IPR015422">
    <property type="entry name" value="PyrdxlP-dep_Trfase_small"/>
</dbReference>
<dbReference type="InterPro" id="IPR010970">
    <property type="entry name" value="Cys_dSase_SufS"/>
</dbReference>
<dbReference type="SUPFAM" id="SSF53383">
    <property type="entry name" value="PLP-dependent transferases"/>
    <property type="match status" value="1"/>
</dbReference>
<dbReference type="PROSITE" id="PS00595">
    <property type="entry name" value="AA_TRANSFER_CLASS_5"/>
    <property type="match status" value="1"/>
</dbReference>
<evidence type="ECO:0000313" key="11">
    <source>
        <dbReference type="Proteomes" id="UP000033491"/>
    </source>
</evidence>
<dbReference type="InterPro" id="IPR020578">
    <property type="entry name" value="Aminotrans_V_PyrdxlP_BS"/>
</dbReference>
<sequence length="415" mass="45177">MIEPTRETTTDFPILKQRVNDEPLVYLDNAATAQKPTAVVAALTHFYEHDNANVHRGVHTLAERATSDYEAARQKAQRFIHAAEPAEVIFTKGTTDGLNLVASTYGEQHVQAGDEIVISIMEHHSNLIPWQQLALRKHATLKYIGLTADGELDMADARAKITPRTKIVAIAHGSNVLGVINPLKELAHLAHQNGAILVGDGAQAAPHIAVDVQDLDCDFYALSGHKMMGPTGIGVLYGKRALLDATDPYQYGGEMIDFVHQQDSTWTQLPWKFEAGTQNIAGAIGLGAAIDYLTDYGMDRVAAHEQRLVDYLLPKLLALPGVTVFGPHDPAKHTGVIAFNLDGIHPHDVATALDMEGIAVRAGHHCAQPLMAYLHQVATARASFYLYNTLDDADRLLTAIQETKEFFNHGSGTAK</sequence>
<evidence type="ECO:0000256" key="6">
    <source>
        <dbReference type="ARBA" id="ARBA00050776"/>
    </source>
</evidence>
<evidence type="ECO:0000256" key="2">
    <source>
        <dbReference type="ARBA" id="ARBA00010447"/>
    </source>
</evidence>
<dbReference type="CDD" id="cd06453">
    <property type="entry name" value="SufS_like"/>
    <property type="match status" value="1"/>
</dbReference>
<comment type="similarity">
    <text evidence="2 8">Belongs to the class-V pyridoxal-phosphate-dependent aminotransferase family. Csd subfamily.</text>
</comment>
<dbReference type="Proteomes" id="UP000033491">
    <property type="component" value="Unassembled WGS sequence"/>
</dbReference>
<dbReference type="PANTHER" id="PTHR43586:SF8">
    <property type="entry name" value="CYSTEINE DESULFURASE 1, CHLOROPLASTIC"/>
    <property type="match status" value="1"/>
</dbReference>
<protein>
    <recommendedName>
        <fullName evidence="3 8">Cysteine desulfurase</fullName>
        <ecNumber evidence="3 8">2.8.1.7</ecNumber>
    </recommendedName>
</protein>
<dbReference type="PATRIC" id="fig|216463.3.peg.422"/>
<keyword evidence="4 8" id="KW-0808">Transferase</keyword>
<evidence type="ECO:0000256" key="7">
    <source>
        <dbReference type="RuleBase" id="RU004504"/>
    </source>
</evidence>
<reference evidence="10 11" key="1">
    <citation type="submission" date="2015-03" db="EMBL/GenBank/DDBJ databases">
        <authorList>
            <person name="Zheng J."/>
            <person name="Ganezle M."/>
        </authorList>
    </citation>
    <scope>NUCLEOTIDE SEQUENCE [LARGE SCALE GENOMIC DNA]</scope>
    <source>
        <strain evidence="10 11">LP38</strain>
    </source>
</reference>
<dbReference type="GO" id="GO:0031071">
    <property type="term" value="F:cysteine desulfurase activity"/>
    <property type="evidence" value="ECO:0007669"/>
    <property type="project" value="UniProtKB-UniRule"/>
</dbReference>
<comment type="cofactor">
    <cofactor evidence="1 7">
        <name>pyridoxal 5'-phosphate</name>
        <dbReference type="ChEBI" id="CHEBI:597326"/>
    </cofactor>
</comment>
<dbReference type="AlphaFoldDB" id="A0A0F3RRV1"/>
<evidence type="ECO:0000256" key="8">
    <source>
        <dbReference type="RuleBase" id="RU004506"/>
    </source>
</evidence>
<dbReference type="Pfam" id="PF00266">
    <property type="entry name" value="Aminotran_5"/>
    <property type="match status" value="1"/>
</dbReference>
<name>A0A0F3RRV1_9LACO</name>
<evidence type="ECO:0000259" key="9">
    <source>
        <dbReference type="Pfam" id="PF00266"/>
    </source>
</evidence>
<dbReference type="EC" id="2.8.1.7" evidence="3 8"/>
<keyword evidence="5 8" id="KW-0663">Pyridoxal phosphate</keyword>
<dbReference type="InterPro" id="IPR015424">
    <property type="entry name" value="PyrdxlP-dep_Trfase"/>
</dbReference>
<dbReference type="InterPro" id="IPR000192">
    <property type="entry name" value="Aminotrans_V_dom"/>
</dbReference>
<dbReference type="NCBIfam" id="TIGR01979">
    <property type="entry name" value="sufS"/>
    <property type="match status" value="1"/>
</dbReference>
<dbReference type="PANTHER" id="PTHR43586">
    <property type="entry name" value="CYSTEINE DESULFURASE"/>
    <property type="match status" value="1"/>
</dbReference>
<dbReference type="RefSeq" id="WP_045807291.1">
    <property type="nucleotide sequence ID" value="NZ_JZCR01000015.1"/>
</dbReference>
<dbReference type="STRING" id="216463.VC81_06615"/>
<dbReference type="GO" id="GO:0030170">
    <property type="term" value="F:pyridoxal phosphate binding"/>
    <property type="evidence" value="ECO:0007669"/>
    <property type="project" value="UniProtKB-UniRule"/>
</dbReference>
<dbReference type="Gene3D" id="3.40.640.10">
    <property type="entry name" value="Type I PLP-dependent aspartate aminotransferase-like (Major domain)"/>
    <property type="match status" value="1"/>
</dbReference>
<dbReference type="OrthoDB" id="9804366at2"/>
<gene>
    <name evidence="10" type="ORF">VC81_06615</name>
</gene>
<comment type="function">
    <text evidence="8">Catalyzes the removal of elemental sulfur and selenium atoms from L-cysteine, L-cystine, L-selenocysteine, and L-selenocystine to produce L-alanine.</text>
</comment>
<dbReference type="EMBL" id="JZCR01000015">
    <property type="protein sequence ID" value="KJW12753.1"/>
    <property type="molecule type" value="Genomic_DNA"/>
</dbReference>
<evidence type="ECO:0000313" key="10">
    <source>
        <dbReference type="EMBL" id="KJW12753.1"/>
    </source>
</evidence>
<organism evidence="10 11">
    <name type="scientific">Levilactobacillus spicheri</name>
    <dbReference type="NCBI Taxonomy" id="216463"/>
    <lineage>
        <taxon>Bacteria</taxon>
        <taxon>Bacillati</taxon>
        <taxon>Bacillota</taxon>
        <taxon>Bacilli</taxon>
        <taxon>Lactobacillales</taxon>
        <taxon>Lactobacillaceae</taxon>
        <taxon>Levilactobacillus</taxon>
    </lineage>
</organism>
<dbReference type="PIRSF" id="PIRSF005572">
    <property type="entry name" value="NifS"/>
    <property type="match status" value="1"/>
</dbReference>
<evidence type="ECO:0000256" key="1">
    <source>
        <dbReference type="ARBA" id="ARBA00001933"/>
    </source>
</evidence>